<accession>A0A8W8M8V0</accession>
<evidence type="ECO:0000313" key="2">
    <source>
        <dbReference type="Proteomes" id="UP000005408"/>
    </source>
</evidence>
<protein>
    <submittedName>
        <fullName evidence="1">Uncharacterized protein</fullName>
    </submittedName>
</protein>
<organism evidence="1 2">
    <name type="scientific">Magallana gigas</name>
    <name type="common">Pacific oyster</name>
    <name type="synonym">Crassostrea gigas</name>
    <dbReference type="NCBI Taxonomy" id="29159"/>
    <lineage>
        <taxon>Eukaryota</taxon>
        <taxon>Metazoa</taxon>
        <taxon>Spiralia</taxon>
        <taxon>Lophotrochozoa</taxon>
        <taxon>Mollusca</taxon>
        <taxon>Bivalvia</taxon>
        <taxon>Autobranchia</taxon>
        <taxon>Pteriomorphia</taxon>
        <taxon>Ostreida</taxon>
        <taxon>Ostreoidea</taxon>
        <taxon>Ostreidae</taxon>
        <taxon>Magallana</taxon>
    </lineage>
</organism>
<dbReference type="Proteomes" id="UP000005408">
    <property type="component" value="Unassembled WGS sequence"/>
</dbReference>
<reference evidence="1" key="1">
    <citation type="submission" date="2022-08" db="UniProtKB">
        <authorList>
            <consortium name="EnsemblMetazoa"/>
        </authorList>
    </citation>
    <scope>IDENTIFICATION</scope>
    <source>
        <strain evidence="1">05x7-T-G4-1.051#20</strain>
    </source>
</reference>
<dbReference type="AlphaFoldDB" id="A0A8W8M8V0"/>
<sequence length="113" mass="12911">MTNIDISTFEARFINGNERTRSTWVELSKTEAQQNGPLKGVKFSDHSSAIKRNSTIEPGYVRVNLPLNGRLYSYTVSFDGDRREIDPNNTFIVPNNDSIVVKIERMMEFKQPA</sequence>
<evidence type="ECO:0000313" key="1">
    <source>
        <dbReference type="EnsemblMetazoa" id="G31605.3:cds"/>
    </source>
</evidence>
<name>A0A8W8M8V0_MAGGI</name>
<proteinExistence type="predicted"/>
<keyword evidence="2" id="KW-1185">Reference proteome</keyword>
<dbReference type="EnsemblMetazoa" id="G31605.3">
    <property type="protein sequence ID" value="G31605.3:cds"/>
    <property type="gene ID" value="G31605"/>
</dbReference>